<dbReference type="Proteomes" id="UP000029713">
    <property type="component" value="Unassembled WGS sequence"/>
</dbReference>
<reference evidence="2 3" key="1">
    <citation type="submission" date="2014-07" db="EMBL/GenBank/DDBJ databases">
        <title>Biosystematic studies on Modestobacter strains isolated from extreme hyper-arid desert soil and from historic building.</title>
        <authorList>
            <person name="Bukarasam K."/>
            <person name="Bull A."/>
            <person name="Girard G."/>
            <person name="van Wezel G."/>
            <person name="Goodfellow M."/>
        </authorList>
    </citation>
    <scope>NUCLEOTIDE SEQUENCE [LARGE SCALE GENOMIC DNA]</scope>
    <source>
        <strain evidence="2 3">KNN45-2b</strain>
    </source>
</reference>
<dbReference type="OrthoDB" id="4979739at2"/>
<sequence>MASIAVLDPAPGARVRGTVVVRVEVRGGSRVGDVTVAIGDPEFGTRPAERVGDRTYAVRWDTTRKLVDPEVPAPADALFWITASAVVDGIRVEAPYIAVVTANDRDAVRAESAGGWREELAWAADYSGSTEQWLASNTAVVGAEYASVEPDPVLGPARRAVRVSVPDSARGDRDQPTSSTVRFQSSSRSNIREGDEFCVGFAFLPPDDFPSVHPRDGVLRPGGEASGYIAVFQFYGPPYEQGSPFVLHTERRTPGDPIDEFSVRGNELNPGDPVPFLSLPYRRGQWTDVVFRVRASSSIASGWVECHLNQGESTAVRPMQLADGRLRVPRVLLRPDSEAHRTDMQLYRVAGRFDRVTLWHTGHKIARTVEEADPGSYRNGASA</sequence>
<dbReference type="AlphaFoldDB" id="A0A098YAE5"/>
<evidence type="ECO:0000256" key="1">
    <source>
        <dbReference type="SAM" id="MobiDB-lite"/>
    </source>
</evidence>
<accession>A0A098YAE5</accession>
<gene>
    <name evidence="2" type="ORF">IN07_10850</name>
</gene>
<feature type="compositionally biased region" description="Low complexity" evidence="1">
    <location>
        <begin position="177"/>
        <end position="188"/>
    </location>
</feature>
<dbReference type="RefSeq" id="WP_036335691.1">
    <property type="nucleotide sequence ID" value="NZ_JPMX01000042.1"/>
</dbReference>
<organism evidence="2 3">
    <name type="scientific">Modestobacter caceresii</name>
    <dbReference type="NCBI Taxonomy" id="1522368"/>
    <lineage>
        <taxon>Bacteria</taxon>
        <taxon>Bacillati</taxon>
        <taxon>Actinomycetota</taxon>
        <taxon>Actinomycetes</taxon>
        <taxon>Geodermatophilales</taxon>
        <taxon>Geodermatophilaceae</taxon>
        <taxon>Modestobacter</taxon>
    </lineage>
</organism>
<evidence type="ECO:0000313" key="3">
    <source>
        <dbReference type="Proteomes" id="UP000029713"/>
    </source>
</evidence>
<protein>
    <submittedName>
        <fullName evidence="2">Uncharacterized protein</fullName>
    </submittedName>
</protein>
<dbReference type="Gene3D" id="2.60.120.200">
    <property type="match status" value="1"/>
</dbReference>
<feature type="region of interest" description="Disordered" evidence="1">
    <location>
        <begin position="163"/>
        <end position="188"/>
    </location>
</feature>
<evidence type="ECO:0000313" key="2">
    <source>
        <dbReference type="EMBL" id="KGH46741.1"/>
    </source>
</evidence>
<name>A0A098YAE5_9ACTN</name>
<comment type="caution">
    <text evidence="2">The sequence shown here is derived from an EMBL/GenBank/DDBJ whole genome shotgun (WGS) entry which is preliminary data.</text>
</comment>
<keyword evidence="3" id="KW-1185">Reference proteome</keyword>
<dbReference type="STRING" id="1522368.IN07_10850"/>
<proteinExistence type="predicted"/>
<dbReference type="EMBL" id="JPMX01000042">
    <property type="protein sequence ID" value="KGH46741.1"/>
    <property type="molecule type" value="Genomic_DNA"/>
</dbReference>